<dbReference type="InterPro" id="IPR029058">
    <property type="entry name" value="AB_hydrolase_fold"/>
</dbReference>
<dbReference type="PANTHER" id="PTHR43689">
    <property type="entry name" value="HYDROLASE"/>
    <property type="match status" value="1"/>
</dbReference>
<protein>
    <submittedName>
        <fullName evidence="3">Hydrolase</fullName>
    </submittedName>
</protein>
<feature type="compositionally biased region" description="Gly residues" evidence="1">
    <location>
        <begin position="350"/>
        <end position="370"/>
    </location>
</feature>
<name>A0A7R7HYQ1_9ACTN</name>
<evidence type="ECO:0000313" key="3">
    <source>
        <dbReference type="EMBL" id="BCJ37552.1"/>
    </source>
</evidence>
<dbReference type="SUPFAM" id="SSF53474">
    <property type="entry name" value="alpha/beta-Hydrolases"/>
    <property type="match status" value="1"/>
</dbReference>
<proteinExistence type="predicted"/>
<dbReference type="InterPro" id="IPR000639">
    <property type="entry name" value="Epox_hydrolase-like"/>
</dbReference>
<dbReference type="Gene3D" id="3.40.50.1820">
    <property type="entry name" value="alpha/beta hydrolase"/>
    <property type="match status" value="1"/>
</dbReference>
<dbReference type="InterPro" id="IPR000073">
    <property type="entry name" value="AB_hydrolase_1"/>
</dbReference>
<dbReference type="Proteomes" id="UP000611640">
    <property type="component" value="Chromosome"/>
</dbReference>
<keyword evidence="3" id="KW-0378">Hydrolase</keyword>
<evidence type="ECO:0000313" key="4">
    <source>
        <dbReference type="Proteomes" id="UP000611640"/>
    </source>
</evidence>
<gene>
    <name evidence="3" type="ORF">Athai_50550</name>
</gene>
<dbReference type="PANTHER" id="PTHR43689:SF8">
    <property type="entry name" value="ALPHA_BETA-HYDROLASES SUPERFAMILY PROTEIN"/>
    <property type="match status" value="1"/>
</dbReference>
<dbReference type="PRINTS" id="PR00412">
    <property type="entry name" value="EPOXHYDRLASE"/>
</dbReference>
<dbReference type="RefSeq" id="WP_203963745.1">
    <property type="nucleotide sequence ID" value="NZ_AP023355.1"/>
</dbReference>
<dbReference type="AlphaFoldDB" id="A0A7R7HYQ1"/>
<dbReference type="Pfam" id="PF12697">
    <property type="entry name" value="Abhydrolase_6"/>
    <property type="match status" value="1"/>
</dbReference>
<feature type="compositionally biased region" description="Basic and acidic residues" evidence="1">
    <location>
        <begin position="309"/>
        <end position="329"/>
    </location>
</feature>
<accession>A0A7R7HYQ1</accession>
<feature type="region of interest" description="Disordered" evidence="1">
    <location>
        <begin position="309"/>
        <end position="376"/>
    </location>
</feature>
<feature type="compositionally biased region" description="Low complexity" evidence="1">
    <location>
        <begin position="330"/>
        <end position="339"/>
    </location>
</feature>
<organism evidence="3 4">
    <name type="scientific">Actinocatenispora thailandica</name>
    <dbReference type="NCBI Taxonomy" id="227318"/>
    <lineage>
        <taxon>Bacteria</taxon>
        <taxon>Bacillati</taxon>
        <taxon>Actinomycetota</taxon>
        <taxon>Actinomycetes</taxon>
        <taxon>Micromonosporales</taxon>
        <taxon>Micromonosporaceae</taxon>
        <taxon>Actinocatenispora</taxon>
    </lineage>
</organism>
<dbReference type="EMBL" id="AP023355">
    <property type="protein sequence ID" value="BCJ37552.1"/>
    <property type="molecule type" value="Genomic_DNA"/>
</dbReference>
<sequence length="376" mass="38823">MRKAAMAAAGLVPDRPVTAWPVRKLWVRGLASRMRVVGEPGGTPIAYVHGLGGSALDWTLLGGLLAPRRGYALDLPGFGGSAPLRRCTLPALAEHVAGWLAALDGPVHLVGNSLGGAVTVRVAAAHPELVRSLTLISPAMPFHRPWQSQLGPLVPAAWLPGAALALSASMRRLGPAGLTRQSLDSCMAQPGTVTAELLDAFVAEAGEWLTTRWHAEAYLRTFRALLVDFLRAGTDTLWSAVARIAVPTLVVWGRDDRLVPVRLADRLAATGPDVRLLTLDGVGHVAQLENPRTVARALLALVTESDRAASDRDGGDRAASGRDGGDRDGAVGADSRAGVPGEGGRARGPATGGGARGPATGGRAGGPGGAGEDRPR</sequence>
<reference evidence="3 4" key="1">
    <citation type="submission" date="2020-08" db="EMBL/GenBank/DDBJ databases">
        <title>Whole genome shotgun sequence of Actinocatenispora thailandica NBRC 105041.</title>
        <authorList>
            <person name="Komaki H."/>
            <person name="Tamura T."/>
        </authorList>
    </citation>
    <scope>NUCLEOTIDE SEQUENCE [LARGE SCALE GENOMIC DNA]</scope>
    <source>
        <strain evidence="3 4">NBRC 105041</strain>
    </source>
</reference>
<dbReference type="KEGG" id="atl:Athai_50550"/>
<evidence type="ECO:0000256" key="1">
    <source>
        <dbReference type="SAM" id="MobiDB-lite"/>
    </source>
</evidence>
<feature type="domain" description="AB hydrolase-1" evidence="2">
    <location>
        <begin position="48"/>
        <end position="297"/>
    </location>
</feature>
<dbReference type="GO" id="GO:0016787">
    <property type="term" value="F:hydrolase activity"/>
    <property type="evidence" value="ECO:0007669"/>
    <property type="project" value="UniProtKB-KW"/>
</dbReference>
<evidence type="ECO:0000259" key="2">
    <source>
        <dbReference type="Pfam" id="PF12697"/>
    </source>
</evidence>
<dbReference type="PRINTS" id="PR00111">
    <property type="entry name" value="ABHYDROLASE"/>
</dbReference>
<keyword evidence="4" id="KW-1185">Reference proteome</keyword>